<sequence>MGTGDGDLLQDTLKAASFDGGSPDRREQEVFLRVETSNATEAKVGALVVFTFTFLAWCAIIILLALKIHFDKSPHFSKSAVVAYPAACVSIAACLVTLLAVRFSIFTLRAISAIRRGLLWRPRRRRMAGLAWALGLSQLTGTTAWLIPYAFILARPCQFTGTFVWVMISIRTMCWGTTLSIYMMLGHSLLVWHPRGGPKAGARRRGQLLVLDAPLWVHLDKFVLWLCWLAAAVFVMAPWWLEHHHIAPLRLPGQTDCRELIYVTSCVARPVQRDAVLAIAILTACFFVLYSFYLLKAWWQLKQLPCVDARPARINFSLQARSILLAFKVVLVGTFVLRFGTGKFACWTFVINDLGVIPLEIIGVAVAWHFCFLYMPKDAESDPVIQVWLQDFAWTEEEVEDKIQQRVARGNGANEVEELAAEPIFCIETAIKLHHWSYCAYRRLEGEGEEDEEAQAARRILEDYSTANAQEQGAGGNAEGVHTNGQHRGHHANGTHAGESQRDSLGEGQEPDIVAQVFPAVYMAERAIHRMGHLTRHPSGRHRASDEAEVAVGEDLEQAKAATDELIRLGMLQYGLTHIEDFWSEQLDTKVLVAWQRNLVLLAFRGTASLANAKSDLKVWRVAHPPERGLFWLGTQPLVHSGFWRAWVADDLNLRVLGLVQKLYSSGEVDPNARVCVTGHSLGGALAMLAAHDIATQIEPKRLQVYTYGAPYPGNHSFCRSYEAVCPDTWHIVNDRDPVPRSGKFFCLFKRPGNRVRINRRGEMIVRPNPLEMQVAGPSRRVSHHFLVSYRAAIVAICQAQFGRRGVQGGADGVLRLVAIPELADLAGDLQKKGIMVEGSEWSSTTRESAADDSETAQGPDLA</sequence>
<evidence type="ECO:0000256" key="2">
    <source>
        <dbReference type="SAM" id="Phobius"/>
    </source>
</evidence>
<feature type="transmembrane region" description="Helical" evidence="2">
    <location>
        <begin position="275"/>
        <end position="295"/>
    </location>
</feature>
<feature type="transmembrane region" description="Helical" evidence="2">
    <location>
        <begin position="82"/>
        <end position="108"/>
    </location>
</feature>
<dbReference type="GO" id="GO:0006629">
    <property type="term" value="P:lipid metabolic process"/>
    <property type="evidence" value="ECO:0007669"/>
    <property type="project" value="InterPro"/>
</dbReference>
<dbReference type="Pfam" id="PF01764">
    <property type="entry name" value="Lipase_3"/>
    <property type="match status" value="1"/>
</dbReference>
<feature type="transmembrane region" description="Helical" evidence="2">
    <location>
        <begin position="47"/>
        <end position="70"/>
    </location>
</feature>
<dbReference type="InterPro" id="IPR002921">
    <property type="entry name" value="Fungal_lipase-type"/>
</dbReference>
<feature type="region of interest" description="Disordered" evidence="1">
    <location>
        <begin position="470"/>
        <end position="506"/>
    </location>
</feature>
<reference evidence="4 5" key="1">
    <citation type="journal article" date="2024" name="Nat. Commun.">
        <title>Phylogenomics reveals the evolutionary origins of lichenization in chlorophyte algae.</title>
        <authorList>
            <person name="Puginier C."/>
            <person name="Libourel C."/>
            <person name="Otte J."/>
            <person name="Skaloud P."/>
            <person name="Haon M."/>
            <person name="Grisel S."/>
            <person name="Petersen M."/>
            <person name="Berrin J.G."/>
            <person name="Delaux P.M."/>
            <person name="Dal Grande F."/>
            <person name="Keller J."/>
        </authorList>
    </citation>
    <scope>NUCLEOTIDE SEQUENCE [LARGE SCALE GENOMIC DNA]</scope>
    <source>
        <strain evidence="4 5">SAG 2036</strain>
    </source>
</reference>
<evidence type="ECO:0000259" key="3">
    <source>
        <dbReference type="Pfam" id="PF01764"/>
    </source>
</evidence>
<proteinExistence type="predicted"/>
<dbReference type="PANTHER" id="PTHR45856:SF24">
    <property type="entry name" value="FUNGAL LIPASE-LIKE DOMAIN-CONTAINING PROTEIN"/>
    <property type="match status" value="1"/>
</dbReference>
<dbReference type="Proteomes" id="UP001465755">
    <property type="component" value="Unassembled WGS sequence"/>
</dbReference>
<feature type="transmembrane region" description="Helical" evidence="2">
    <location>
        <begin position="129"/>
        <end position="151"/>
    </location>
</feature>
<name>A0AAW1P2V0_9CHLO</name>
<keyword evidence="2" id="KW-0812">Transmembrane</keyword>
<organism evidence="4 5">
    <name type="scientific">Symbiochloris irregularis</name>
    <dbReference type="NCBI Taxonomy" id="706552"/>
    <lineage>
        <taxon>Eukaryota</taxon>
        <taxon>Viridiplantae</taxon>
        <taxon>Chlorophyta</taxon>
        <taxon>core chlorophytes</taxon>
        <taxon>Trebouxiophyceae</taxon>
        <taxon>Trebouxiales</taxon>
        <taxon>Trebouxiaceae</taxon>
        <taxon>Symbiochloris</taxon>
    </lineage>
</organism>
<dbReference type="Gene3D" id="3.40.50.1820">
    <property type="entry name" value="alpha/beta hydrolase"/>
    <property type="match status" value="1"/>
</dbReference>
<comment type="caution">
    <text evidence="4">The sequence shown here is derived from an EMBL/GenBank/DDBJ whole genome shotgun (WGS) entry which is preliminary data.</text>
</comment>
<feature type="domain" description="Fungal lipase-type" evidence="3">
    <location>
        <begin position="602"/>
        <end position="742"/>
    </location>
</feature>
<dbReference type="EMBL" id="JALJOQ010000053">
    <property type="protein sequence ID" value="KAK9804066.1"/>
    <property type="molecule type" value="Genomic_DNA"/>
</dbReference>
<feature type="transmembrane region" description="Helical" evidence="2">
    <location>
        <begin position="222"/>
        <end position="241"/>
    </location>
</feature>
<dbReference type="SUPFAM" id="SSF53474">
    <property type="entry name" value="alpha/beta-Hydrolases"/>
    <property type="match status" value="1"/>
</dbReference>
<feature type="transmembrane region" description="Helical" evidence="2">
    <location>
        <begin position="163"/>
        <end position="185"/>
    </location>
</feature>
<gene>
    <name evidence="4" type="ORF">WJX73_001449</name>
</gene>
<protein>
    <recommendedName>
        <fullName evidence="3">Fungal lipase-type domain-containing protein</fullName>
    </recommendedName>
</protein>
<dbReference type="InterPro" id="IPR051218">
    <property type="entry name" value="Sec_MonoDiacylglyc_Lipase"/>
</dbReference>
<dbReference type="AlphaFoldDB" id="A0AAW1P2V0"/>
<dbReference type="InterPro" id="IPR029058">
    <property type="entry name" value="AB_hydrolase_fold"/>
</dbReference>
<keyword evidence="5" id="KW-1185">Reference proteome</keyword>
<feature type="transmembrane region" description="Helical" evidence="2">
    <location>
        <begin position="323"/>
        <end position="350"/>
    </location>
</feature>
<keyword evidence="2" id="KW-1133">Transmembrane helix</keyword>
<accession>A0AAW1P2V0</accession>
<keyword evidence="2" id="KW-0472">Membrane</keyword>
<feature type="region of interest" description="Disordered" evidence="1">
    <location>
        <begin position="839"/>
        <end position="863"/>
    </location>
</feature>
<dbReference type="PANTHER" id="PTHR45856">
    <property type="entry name" value="ALPHA/BETA-HYDROLASES SUPERFAMILY PROTEIN"/>
    <property type="match status" value="1"/>
</dbReference>
<evidence type="ECO:0000313" key="4">
    <source>
        <dbReference type="EMBL" id="KAK9804066.1"/>
    </source>
</evidence>
<dbReference type="CDD" id="cd00519">
    <property type="entry name" value="Lipase_3"/>
    <property type="match status" value="1"/>
</dbReference>
<evidence type="ECO:0000256" key="1">
    <source>
        <dbReference type="SAM" id="MobiDB-lite"/>
    </source>
</evidence>
<evidence type="ECO:0000313" key="5">
    <source>
        <dbReference type="Proteomes" id="UP001465755"/>
    </source>
</evidence>